<dbReference type="EMBL" id="CAJOBH010162880">
    <property type="protein sequence ID" value="CAF4884925.1"/>
    <property type="molecule type" value="Genomic_DNA"/>
</dbReference>
<feature type="region of interest" description="Disordered" evidence="1">
    <location>
        <begin position="1"/>
        <end position="35"/>
    </location>
</feature>
<accession>A0A8S3C6J2</accession>
<evidence type="ECO:0000256" key="1">
    <source>
        <dbReference type="SAM" id="MobiDB-lite"/>
    </source>
</evidence>
<protein>
    <submittedName>
        <fullName evidence="3">Uncharacterized protein</fullName>
    </submittedName>
</protein>
<evidence type="ECO:0000313" key="3">
    <source>
        <dbReference type="EMBL" id="CAF4884925.1"/>
    </source>
</evidence>
<name>A0A8S3C6J2_9BILA</name>
<gene>
    <name evidence="2" type="ORF">BYL167_LOCUS51433</name>
    <name evidence="3" type="ORF">BYL167_LOCUS51496</name>
</gene>
<feature type="non-terminal residue" evidence="3">
    <location>
        <position position="54"/>
    </location>
</feature>
<feature type="compositionally biased region" description="Basic and acidic residues" evidence="1">
    <location>
        <begin position="1"/>
        <end position="23"/>
    </location>
</feature>
<dbReference type="Proteomes" id="UP000681967">
    <property type="component" value="Unassembled WGS sequence"/>
</dbReference>
<sequence>GDSDEGHYESGEMPRNANGKDMDQTSENNDELDEDELKRLRTCIAAMKETLATT</sequence>
<reference evidence="3" key="1">
    <citation type="submission" date="2021-02" db="EMBL/GenBank/DDBJ databases">
        <authorList>
            <person name="Nowell W R."/>
        </authorList>
    </citation>
    <scope>NUCLEOTIDE SEQUENCE</scope>
</reference>
<comment type="caution">
    <text evidence="3">The sequence shown here is derived from an EMBL/GenBank/DDBJ whole genome shotgun (WGS) entry which is preliminary data.</text>
</comment>
<evidence type="ECO:0000313" key="2">
    <source>
        <dbReference type="EMBL" id="CAF4883335.1"/>
    </source>
</evidence>
<proteinExistence type="predicted"/>
<dbReference type="EMBL" id="CAJOBH010162390">
    <property type="protein sequence ID" value="CAF4883335.1"/>
    <property type="molecule type" value="Genomic_DNA"/>
</dbReference>
<organism evidence="3 4">
    <name type="scientific">Rotaria magnacalcarata</name>
    <dbReference type="NCBI Taxonomy" id="392030"/>
    <lineage>
        <taxon>Eukaryota</taxon>
        <taxon>Metazoa</taxon>
        <taxon>Spiralia</taxon>
        <taxon>Gnathifera</taxon>
        <taxon>Rotifera</taxon>
        <taxon>Eurotatoria</taxon>
        <taxon>Bdelloidea</taxon>
        <taxon>Philodinida</taxon>
        <taxon>Philodinidae</taxon>
        <taxon>Rotaria</taxon>
    </lineage>
</organism>
<dbReference type="AlphaFoldDB" id="A0A8S3C6J2"/>
<feature type="non-terminal residue" evidence="3">
    <location>
        <position position="1"/>
    </location>
</feature>
<evidence type="ECO:0000313" key="4">
    <source>
        <dbReference type="Proteomes" id="UP000681967"/>
    </source>
</evidence>